<keyword evidence="3" id="KW-1185">Reference proteome</keyword>
<feature type="compositionally biased region" description="Low complexity" evidence="1">
    <location>
        <begin position="69"/>
        <end position="84"/>
    </location>
</feature>
<feature type="compositionally biased region" description="Basic and acidic residues" evidence="1">
    <location>
        <begin position="271"/>
        <end position="282"/>
    </location>
</feature>
<dbReference type="GO" id="GO:0006355">
    <property type="term" value="P:regulation of DNA-templated transcription"/>
    <property type="evidence" value="ECO:0007669"/>
    <property type="project" value="InterPro"/>
</dbReference>
<evidence type="ECO:0000256" key="1">
    <source>
        <dbReference type="SAM" id="MobiDB-lite"/>
    </source>
</evidence>
<reference evidence="2" key="1">
    <citation type="journal article" date="2023" name="Mol. Phylogenet. Evol.">
        <title>Genome-scale phylogeny and comparative genomics of the fungal order Sordariales.</title>
        <authorList>
            <person name="Hensen N."/>
            <person name="Bonometti L."/>
            <person name="Westerberg I."/>
            <person name="Brannstrom I.O."/>
            <person name="Guillou S."/>
            <person name="Cros-Aarteil S."/>
            <person name="Calhoun S."/>
            <person name="Haridas S."/>
            <person name="Kuo A."/>
            <person name="Mondo S."/>
            <person name="Pangilinan J."/>
            <person name="Riley R."/>
            <person name="LaButti K."/>
            <person name="Andreopoulos B."/>
            <person name="Lipzen A."/>
            <person name="Chen C."/>
            <person name="Yan M."/>
            <person name="Daum C."/>
            <person name="Ng V."/>
            <person name="Clum A."/>
            <person name="Steindorff A."/>
            <person name="Ohm R.A."/>
            <person name="Martin F."/>
            <person name="Silar P."/>
            <person name="Natvig D.O."/>
            <person name="Lalanne C."/>
            <person name="Gautier V."/>
            <person name="Ament-Velasquez S.L."/>
            <person name="Kruys A."/>
            <person name="Hutchinson M.I."/>
            <person name="Powell A.J."/>
            <person name="Barry K."/>
            <person name="Miller A.N."/>
            <person name="Grigoriev I.V."/>
            <person name="Debuchy R."/>
            <person name="Gladieux P."/>
            <person name="Hiltunen Thoren M."/>
            <person name="Johannesson H."/>
        </authorList>
    </citation>
    <scope>NUCLEOTIDE SEQUENCE</scope>
    <source>
        <strain evidence="2">CBS 359.72</strain>
    </source>
</reference>
<feature type="compositionally biased region" description="Low complexity" evidence="1">
    <location>
        <begin position="117"/>
        <end position="143"/>
    </location>
</feature>
<dbReference type="Proteomes" id="UP001303647">
    <property type="component" value="Unassembled WGS sequence"/>
</dbReference>
<feature type="region of interest" description="Disordered" evidence="1">
    <location>
        <begin position="271"/>
        <end position="327"/>
    </location>
</feature>
<dbReference type="InterPro" id="IPR012479">
    <property type="entry name" value="SAP30BP"/>
</dbReference>
<accession>A0AAN7CSY1</accession>
<comment type="caution">
    <text evidence="2">The sequence shown here is derived from an EMBL/GenBank/DDBJ whole genome shotgun (WGS) entry which is preliminary data.</text>
</comment>
<feature type="compositionally biased region" description="Basic and acidic residues" evidence="1">
    <location>
        <begin position="222"/>
        <end position="236"/>
    </location>
</feature>
<feature type="compositionally biased region" description="Low complexity" evidence="1">
    <location>
        <begin position="23"/>
        <end position="48"/>
    </location>
</feature>
<reference evidence="2" key="2">
    <citation type="submission" date="2023-05" db="EMBL/GenBank/DDBJ databases">
        <authorList>
            <consortium name="Lawrence Berkeley National Laboratory"/>
            <person name="Steindorff A."/>
            <person name="Hensen N."/>
            <person name="Bonometti L."/>
            <person name="Westerberg I."/>
            <person name="Brannstrom I.O."/>
            <person name="Guillou S."/>
            <person name="Cros-Aarteil S."/>
            <person name="Calhoun S."/>
            <person name="Haridas S."/>
            <person name="Kuo A."/>
            <person name="Mondo S."/>
            <person name="Pangilinan J."/>
            <person name="Riley R."/>
            <person name="Labutti K."/>
            <person name="Andreopoulos B."/>
            <person name="Lipzen A."/>
            <person name="Chen C."/>
            <person name="Yanf M."/>
            <person name="Daum C."/>
            <person name="Ng V."/>
            <person name="Clum A."/>
            <person name="Ohm R."/>
            <person name="Martin F."/>
            <person name="Silar P."/>
            <person name="Natvig D."/>
            <person name="Lalanne C."/>
            <person name="Gautier V."/>
            <person name="Ament-Velasquez S.L."/>
            <person name="Kruys A."/>
            <person name="Hutchinson M.I."/>
            <person name="Powell A.J."/>
            <person name="Barry K."/>
            <person name="Miller A.N."/>
            <person name="Grigoriev I.V."/>
            <person name="Debuchy R."/>
            <person name="Gladieux P."/>
            <person name="Thoren M.H."/>
            <person name="Johannesson H."/>
        </authorList>
    </citation>
    <scope>NUCLEOTIDE SEQUENCE</scope>
    <source>
        <strain evidence="2">CBS 359.72</strain>
    </source>
</reference>
<evidence type="ECO:0000313" key="2">
    <source>
        <dbReference type="EMBL" id="KAK4247401.1"/>
    </source>
</evidence>
<sequence>MGLVQYDSSDEDEEVQSQTGCLQSPKLTSKPTSSSSQDAAPAASPSNPGEQAQPPQTSSGAPVSSVSDATPAPLGPVLGPALGPSRPPPRDEQQQTQGEGEEIDLSFLDDNPSHPNRSNPDSSASPPRSPYSRTRTLLRNLTLPSVPNMDIPPSPPGSPPPGLDALTAKFDTFLRLKRTKGVHFNERLAGSTGMANPAVADKLLAFVGIGTEFPGGGDDDVGGGRHDGGGGGREEGLTQYATTLSPDVWDGGVNFPAWAYKGALRRAQERVSKERERARGEPVEFVSAGSVTASTGVGEGTGSAGASRSGTPGVGTGSGKRKGRWDV</sequence>
<name>A0AAN7CSY1_9PEZI</name>
<evidence type="ECO:0000313" key="3">
    <source>
        <dbReference type="Proteomes" id="UP001303647"/>
    </source>
</evidence>
<organism evidence="2 3">
    <name type="scientific">Corynascus novoguineensis</name>
    <dbReference type="NCBI Taxonomy" id="1126955"/>
    <lineage>
        <taxon>Eukaryota</taxon>
        <taxon>Fungi</taxon>
        <taxon>Dikarya</taxon>
        <taxon>Ascomycota</taxon>
        <taxon>Pezizomycotina</taxon>
        <taxon>Sordariomycetes</taxon>
        <taxon>Sordariomycetidae</taxon>
        <taxon>Sordariales</taxon>
        <taxon>Chaetomiaceae</taxon>
        <taxon>Corynascus</taxon>
    </lineage>
</organism>
<protein>
    <recommendedName>
        <fullName evidence="4">HCNGP-like protein</fullName>
    </recommendedName>
</protein>
<dbReference type="PANTHER" id="PTHR13464">
    <property type="entry name" value="TRANSCRIPTIONAL REGULATOR PROTEIN HCNGP"/>
    <property type="match status" value="1"/>
</dbReference>
<evidence type="ECO:0008006" key="4">
    <source>
        <dbReference type="Google" id="ProtNLM"/>
    </source>
</evidence>
<feature type="region of interest" description="Disordered" evidence="1">
    <location>
        <begin position="1"/>
        <end position="165"/>
    </location>
</feature>
<feature type="compositionally biased region" description="Polar residues" evidence="1">
    <location>
        <begin position="49"/>
        <end position="68"/>
    </location>
</feature>
<dbReference type="GO" id="GO:0005634">
    <property type="term" value="C:nucleus"/>
    <property type="evidence" value="ECO:0007669"/>
    <property type="project" value="TreeGrafter"/>
</dbReference>
<gene>
    <name evidence="2" type="ORF">C7999DRAFT_14549</name>
</gene>
<proteinExistence type="predicted"/>
<dbReference type="PANTHER" id="PTHR13464:SF0">
    <property type="entry name" value="SAP30-BINDING PROTEIN"/>
    <property type="match status" value="1"/>
</dbReference>
<feature type="compositionally biased region" description="Pro residues" evidence="1">
    <location>
        <begin position="150"/>
        <end position="162"/>
    </location>
</feature>
<dbReference type="Pfam" id="PF07818">
    <property type="entry name" value="HCNGP"/>
    <property type="match status" value="1"/>
</dbReference>
<feature type="region of interest" description="Disordered" evidence="1">
    <location>
        <begin position="214"/>
        <end position="236"/>
    </location>
</feature>
<dbReference type="AlphaFoldDB" id="A0AAN7CSY1"/>
<dbReference type="EMBL" id="MU857654">
    <property type="protein sequence ID" value="KAK4247401.1"/>
    <property type="molecule type" value="Genomic_DNA"/>
</dbReference>